<evidence type="ECO:0000259" key="3">
    <source>
        <dbReference type="Pfam" id="PF06276"/>
    </source>
</evidence>
<dbReference type="InterPro" id="IPR022770">
    <property type="entry name" value="IucA/IucC-like_C"/>
</dbReference>
<dbReference type="PANTHER" id="PTHR34384:SF5">
    <property type="entry name" value="L-2,3-DIAMINOPROPANOATE--CITRATE LIGASE"/>
    <property type="match status" value="1"/>
</dbReference>
<evidence type="ECO:0000313" key="4">
    <source>
        <dbReference type="EMBL" id="SMF10218.1"/>
    </source>
</evidence>
<keyword evidence="5" id="KW-1185">Reference proteome</keyword>
<dbReference type="Pfam" id="PF04183">
    <property type="entry name" value="IucA_IucC"/>
    <property type="match status" value="1"/>
</dbReference>
<evidence type="ECO:0000313" key="5">
    <source>
        <dbReference type="Proteomes" id="UP000192920"/>
    </source>
</evidence>
<dbReference type="GO" id="GO:0019290">
    <property type="term" value="P:siderophore biosynthetic process"/>
    <property type="evidence" value="ECO:0007669"/>
    <property type="project" value="InterPro"/>
</dbReference>
<dbReference type="EMBL" id="FXAG01000005">
    <property type="protein sequence ID" value="SMF10218.1"/>
    <property type="molecule type" value="Genomic_DNA"/>
</dbReference>
<organism evidence="4 5">
    <name type="scientific">Pseudogulbenkiania subflava DSM 22618</name>
    <dbReference type="NCBI Taxonomy" id="1123014"/>
    <lineage>
        <taxon>Bacteria</taxon>
        <taxon>Pseudomonadati</taxon>
        <taxon>Pseudomonadota</taxon>
        <taxon>Betaproteobacteria</taxon>
        <taxon>Neisseriales</taxon>
        <taxon>Chromobacteriaceae</taxon>
        <taxon>Pseudogulbenkiania</taxon>
    </lineage>
</organism>
<dbReference type="Proteomes" id="UP000192920">
    <property type="component" value="Unassembled WGS sequence"/>
</dbReference>
<proteinExistence type="inferred from homology"/>
<name>A0A1Y6BLZ8_9NEIS</name>
<dbReference type="STRING" id="1123014.SAMN02745746_01269"/>
<dbReference type="Pfam" id="PF06276">
    <property type="entry name" value="FhuF"/>
    <property type="match status" value="1"/>
</dbReference>
<sequence length="605" mass="67033">MTALLSSSPLSRQGVDYDADYVCTRVIDTLLREDVRDCASRGELLSGDALPAGLTENGEGGRYWLRVAHLGSAALWIPVVPTRYMQSWRLARLPLLREDSTSCTPLYDIDAVLSAFADGLPPEAARLFTDYAIECRTALEHRRTAKAERARWFDEADALPGHSLPRWEQRLLHHDRLAAFLDHPYYPSARAKLGFEPGDLARYAPEFQPSFELNWLAVPRTLYHPSGTALPPGWPNFEDVGLPAGLAAEHALVPVHPFVWRHHLDGFLAEAGLAGQVIRAPRSHLTVTPTLSVRSLVLHDTPDWHVKLPLTIRTLGAKNIRTIKPSTITDGHRIQTLLGAIVARETSLHGQVLLTNEENGAHVAQRPFLGFILRRYPEQALANATAVPIAGLLADAPHGGSVVEELAARYYDGDLDAWLDAYMELTLRLHLTLWLRYGIALESNQQNSVLVYGDDGLRLLLKDNDAARIDTGLLARRWPQLADKLAGLVDARIAVSDELPLAQMFTTITLQLNIAALIEGIAERRGIDPAASYARVRYQVEAVLEQLAAEGENVAFARQTLLEDDTLYLKYLLRAASLEEKSQTGVADVNKFYGKRAPNFLKAVR</sequence>
<dbReference type="AlphaFoldDB" id="A0A1Y6BLZ8"/>
<reference evidence="5" key="1">
    <citation type="submission" date="2017-04" db="EMBL/GenBank/DDBJ databases">
        <authorList>
            <person name="Varghese N."/>
            <person name="Submissions S."/>
        </authorList>
    </citation>
    <scope>NUCLEOTIDE SEQUENCE [LARGE SCALE GENOMIC DNA]</scope>
    <source>
        <strain evidence="5">DSM 22618</strain>
    </source>
</reference>
<dbReference type="PANTHER" id="PTHR34384">
    <property type="entry name" value="L-2,3-DIAMINOPROPANOATE--CITRATE LIGASE"/>
    <property type="match status" value="1"/>
</dbReference>
<gene>
    <name evidence="4" type="ORF">SAMN02745746_01269</name>
</gene>
<comment type="similarity">
    <text evidence="1">Belongs to the IucA/IucC family.</text>
</comment>
<dbReference type="Gene3D" id="1.10.510.40">
    <property type="match status" value="1"/>
</dbReference>
<dbReference type="RefSeq" id="WP_085275593.1">
    <property type="nucleotide sequence ID" value="NZ_FXAG01000005.1"/>
</dbReference>
<feature type="domain" description="Aerobactin siderophore biosynthesis IucA/IucC-like C-terminal" evidence="3">
    <location>
        <begin position="417"/>
        <end position="574"/>
    </location>
</feature>
<evidence type="ECO:0000256" key="1">
    <source>
        <dbReference type="ARBA" id="ARBA00007832"/>
    </source>
</evidence>
<dbReference type="GO" id="GO:0016881">
    <property type="term" value="F:acid-amino acid ligase activity"/>
    <property type="evidence" value="ECO:0007669"/>
    <property type="project" value="UniProtKB-ARBA"/>
</dbReference>
<dbReference type="InterPro" id="IPR007310">
    <property type="entry name" value="Aerobactin_biosyn_IucA/IucC_N"/>
</dbReference>
<accession>A0A1Y6BLZ8</accession>
<dbReference type="InterPro" id="IPR037455">
    <property type="entry name" value="LucA/IucC-like"/>
</dbReference>
<evidence type="ECO:0000259" key="2">
    <source>
        <dbReference type="Pfam" id="PF04183"/>
    </source>
</evidence>
<feature type="domain" description="Aerobactin siderophore biosynthesis IucA/IucC N-terminal" evidence="2">
    <location>
        <begin position="181"/>
        <end position="394"/>
    </location>
</feature>
<protein>
    <submittedName>
        <fullName evidence="4">Siderophore synthetase component</fullName>
    </submittedName>
</protein>